<reference evidence="1 2" key="1">
    <citation type="journal article" date="2020" name="FEMS Microbiol. Ecol.">
        <title>Temporal dynamics of bacterial communities during seed development and maturation.</title>
        <authorList>
            <person name="Chesneau G."/>
            <person name="Torres-Cortes G."/>
            <person name="Briand M."/>
            <person name="Darrasse A."/>
            <person name="Preveaux A."/>
            <person name="Marais C."/>
            <person name="Jacques M.A."/>
            <person name="Shade A."/>
            <person name="Barret M."/>
        </authorList>
    </citation>
    <scope>NUCLEOTIDE SEQUENCE [LARGE SCALE GENOMIC DNA]</scope>
    <source>
        <strain evidence="1 2">CFBP13709</strain>
    </source>
</reference>
<dbReference type="Proteomes" id="UP000610459">
    <property type="component" value="Unassembled WGS sequence"/>
</dbReference>
<dbReference type="EMBL" id="JACYNR010000038">
    <property type="protein sequence ID" value="MBD8129153.1"/>
    <property type="molecule type" value="Genomic_DNA"/>
</dbReference>
<evidence type="ECO:0000313" key="2">
    <source>
        <dbReference type="Proteomes" id="UP000610459"/>
    </source>
</evidence>
<gene>
    <name evidence="1" type="ORF">IFT41_23950</name>
</gene>
<accession>A0ACC5PVL9</accession>
<organism evidence="1 2">
    <name type="scientific">Enterobacter agglomerans</name>
    <name type="common">Erwinia herbicola</name>
    <name type="synonym">Pantoea agglomerans</name>
    <dbReference type="NCBI Taxonomy" id="549"/>
    <lineage>
        <taxon>Bacteria</taxon>
        <taxon>Pseudomonadati</taxon>
        <taxon>Pseudomonadota</taxon>
        <taxon>Gammaproteobacteria</taxon>
        <taxon>Enterobacterales</taxon>
        <taxon>Erwiniaceae</taxon>
        <taxon>Pantoea</taxon>
        <taxon>Pantoea agglomerans group</taxon>
    </lineage>
</organism>
<evidence type="ECO:0000313" key="1">
    <source>
        <dbReference type="EMBL" id="MBD8129153.1"/>
    </source>
</evidence>
<protein>
    <submittedName>
        <fullName evidence="1">AlpA family transcriptional regulator</fullName>
    </submittedName>
</protein>
<keyword evidence="2" id="KW-1185">Reference proteome</keyword>
<sequence>MAQTFIRMPETIRRTGYGKAWIYKLISQGRFPQPVKIGTRSIAFVESEVDEWINQRIAESRKEVA</sequence>
<comment type="caution">
    <text evidence="1">The sequence shown here is derived from an EMBL/GenBank/DDBJ whole genome shotgun (WGS) entry which is preliminary data.</text>
</comment>
<name>A0ACC5PVL9_ENTAG</name>
<proteinExistence type="predicted"/>